<comment type="caution">
    <text evidence="13">The sequence shown here is derived from an EMBL/GenBank/DDBJ whole genome shotgun (WGS) entry which is preliminary data.</text>
</comment>
<protein>
    <recommendedName>
        <fullName evidence="12">Ricin B lectin domain-containing protein</fullName>
    </recommendedName>
</protein>
<feature type="transmembrane region" description="Helical" evidence="11">
    <location>
        <begin position="464"/>
        <end position="482"/>
    </location>
</feature>
<dbReference type="GO" id="GO:0006493">
    <property type="term" value="P:protein O-linked glycosylation"/>
    <property type="evidence" value="ECO:0007669"/>
    <property type="project" value="TreeGrafter"/>
</dbReference>
<dbReference type="OrthoDB" id="408373at2759"/>
<keyword evidence="5" id="KW-0430">Lectin</keyword>
<evidence type="ECO:0000256" key="3">
    <source>
        <dbReference type="ARBA" id="ARBA00022679"/>
    </source>
</evidence>
<evidence type="ECO:0000313" key="14">
    <source>
        <dbReference type="Proteomes" id="UP000663852"/>
    </source>
</evidence>
<dbReference type="PANTHER" id="PTHR11675">
    <property type="entry name" value="N-ACETYLGALACTOSAMINYLTRANSFERASE"/>
    <property type="match status" value="1"/>
</dbReference>
<evidence type="ECO:0000313" key="13">
    <source>
        <dbReference type="EMBL" id="CAF1405422.1"/>
    </source>
</evidence>
<dbReference type="PANTHER" id="PTHR11675:SF43">
    <property type="entry name" value="POLYPEPTIDE N-ACETYLGALACTOSAMINYLTRANSFERASE 1"/>
    <property type="match status" value="1"/>
</dbReference>
<dbReference type="SUPFAM" id="SSF50370">
    <property type="entry name" value="Ricin B-like lectins"/>
    <property type="match status" value="1"/>
</dbReference>
<dbReference type="InterPro" id="IPR000073">
    <property type="entry name" value="AB_hydrolase_1"/>
</dbReference>
<dbReference type="Pfam" id="PF00535">
    <property type="entry name" value="Glycos_transf_2"/>
    <property type="match status" value="1"/>
</dbReference>
<feature type="domain" description="Ricin B lectin" evidence="12">
    <location>
        <begin position="963"/>
        <end position="1092"/>
    </location>
</feature>
<dbReference type="Proteomes" id="UP000663852">
    <property type="component" value="Unassembled WGS sequence"/>
</dbReference>
<evidence type="ECO:0000256" key="7">
    <source>
        <dbReference type="ARBA" id="ARBA00022989"/>
    </source>
</evidence>
<dbReference type="EMBL" id="CAJNOJ010000335">
    <property type="protein sequence ID" value="CAF1405422.1"/>
    <property type="molecule type" value="Genomic_DNA"/>
</dbReference>
<keyword evidence="4 11" id="KW-0812">Transmembrane</keyword>
<dbReference type="Pfam" id="PF00561">
    <property type="entry name" value="Abhydrolase_1"/>
    <property type="match status" value="1"/>
</dbReference>
<name>A0A815LD36_ADIRI</name>
<dbReference type="Pfam" id="PF00652">
    <property type="entry name" value="Ricin_B_lectin"/>
    <property type="match status" value="1"/>
</dbReference>
<dbReference type="Pfam" id="PF02709">
    <property type="entry name" value="Glyco_transf_7C"/>
    <property type="match status" value="1"/>
</dbReference>
<dbReference type="PROSITE" id="PS50231">
    <property type="entry name" value="RICIN_B_LECTIN"/>
    <property type="match status" value="1"/>
</dbReference>
<dbReference type="Gene3D" id="3.90.550.10">
    <property type="entry name" value="Spore Coat Polysaccharide Biosynthesis Protein SpsA, Chain A"/>
    <property type="match status" value="2"/>
</dbReference>
<dbReference type="SUPFAM" id="SSF53474">
    <property type="entry name" value="alpha/beta-Hydrolases"/>
    <property type="match status" value="1"/>
</dbReference>
<keyword evidence="7 11" id="KW-1133">Transmembrane helix</keyword>
<dbReference type="CDD" id="cd23459">
    <property type="entry name" value="beta-trefoil_Ricin_Pgant1-like"/>
    <property type="match status" value="1"/>
</dbReference>
<evidence type="ECO:0000256" key="5">
    <source>
        <dbReference type="ARBA" id="ARBA00022734"/>
    </source>
</evidence>
<dbReference type="AlphaFoldDB" id="A0A815LD36"/>
<keyword evidence="3" id="KW-0808">Transferase</keyword>
<gene>
    <name evidence="13" type="ORF">EDS130_LOCUS36318</name>
</gene>
<keyword evidence="9 11" id="KW-0472">Membrane</keyword>
<evidence type="ECO:0000256" key="9">
    <source>
        <dbReference type="ARBA" id="ARBA00023136"/>
    </source>
</evidence>
<organism evidence="13 14">
    <name type="scientific">Adineta ricciae</name>
    <name type="common">Rotifer</name>
    <dbReference type="NCBI Taxonomy" id="249248"/>
    <lineage>
        <taxon>Eukaryota</taxon>
        <taxon>Metazoa</taxon>
        <taxon>Spiralia</taxon>
        <taxon>Gnathifera</taxon>
        <taxon>Rotifera</taxon>
        <taxon>Eurotatoria</taxon>
        <taxon>Bdelloidea</taxon>
        <taxon>Adinetida</taxon>
        <taxon>Adinetidae</taxon>
        <taxon>Adineta</taxon>
    </lineage>
</organism>
<evidence type="ECO:0000256" key="2">
    <source>
        <dbReference type="ARBA" id="ARBA00005680"/>
    </source>
</evidence>
<dbReference type="InterPro" id="IPR029058">
    <property type="entry name" value="AB_hydrolase_fold"/>
</dbReference>
<keyword evidence="6" id="KW-0735">Signal-anchor</keyword>
<dbReference type="CDD" id="cd02510">
    <property type="entry name" value="pp-GalNAc-T"/>
    <property type="match status" value="1"/>
</dbReference>
<sequence length="1097" mass="125160">MKIQMLLRLLAYPRLHLPLFYQQIKTLSTATSSSVTKPYPSYVERQITINVNTSPGDEFIEIDQETKAKVAKPATYIRSTVNYVDTNPLGDKNQPIVLLVHGYPGTHESTRNLIEEFQQRDFRCIAPDMPYCGKTKMPLWGTLLWGNSVFLRGRFLGELLKSIMGNKLLPIHTVVGVHENAFALVSLIDQYEYFRCKSLIMIDPVPRKLLRFFPLAKLVFDFGRLPLHWPIAKFLLQALGYKDLLKYSQQDIMGALRIWMLENTREYDAYIHNLWLSRLRTMMVVSDEDRFLNRKLLDELIKDLAVEPFNKSNIANAVIRKYACNHDELLTDRVSHVADDIETFVSATLKSPAATLAQSYTSTITKEKEQKKPIKTINNQQDGAKTELDENSYRRAAANDFFSQAFGPSKSELKPNQPHSIRSAFEAVASGFIQKLPPGTKRETLESMYSSLVYYFMYRRRNKFIILLVIIFCILVFFHSTSRQNSPRTKKSVNVLQKSINGKKVRVNRDTYTTPEPCHGCPGENGQGVQLTAEESVGLDAVMKKEFFNLRASEKISLWRSIPDTRDSMCKSVEYPPDLPTASVVIVFKNERWSPVLRTVYSVLNRSPKHLLKEVILVDDQSDIEEMGQRLDDYCEEHFGDLVRILRAPTRLGLIKAKNYGGRNATGDVVVFLDAHCEANTGWLEPLVYRIKQKRTAILCPIIDLINAFALSYNSGQPNSIGVFTWSLHFSWSGIFPRLLNTRQSRIDPISLEPLLLRIKQKRSAILCPGIDMISDSNMGYGGTGDGSVGGFWWSLHFNWIPVPARIRNAQKSRIDPYPSPTMAGGLLAAHREYFFEIGGYDDDMEVWGGENLEISFRVWMCGGSLEFVPCSRVGHIFRPGHPYNMTGAKGKGDVHGRNSMRLAEVWMDDYKRFYYMHRHDLKGKDYGDVEDRRAIRQRLNCKSFKWYLENVFPEKFILDENVHGFGELRNPASSLCLDTLGKDEKGSLQLAIFSCQNGASANQYFSLTKTDQLRREDTCALISGRGSDGTGVILSQCDYSDQSQKWTHEKNGTIVHHPSELCLDVEGLANNDQVKLRKCQPNKRSQQWLFEHYATT</sequence>
<dbReference type="InterPro" id="IPR000772">
    <property type="entry name" value="Ricin_B_lectin"/>
</dbReference>
<dbReference type="SUPFAM" id="SSF53448">
    <property type="entry name" value="Nucleotide-diphospho-sugar transferases"/>
    <property type="match status" value="1"/>
</dbReference>
<dbReference type="GO" id="GO:0004653">
    <property type="term" value="F:polypeptide N-acetylgalactosaminyltransferase activity"/>
    <property type="evidence" value="ECO:0007669"/>
    <property type="project" value="TreeGrafter"/>
</dbReference>
<accession>A0A815LD36</accession>
<evidence type="ECO:0000256" key="1">
    <source>
        <dbReference type="ARBA" id="ARBA00004323"/>
    </source>
</evidence>
<evidence type="ECO:0000256" key="10">
    <source>
        <dbReference type="ARBA" id="ARBA00023157"/>
    </source>
</evidence>
<evidence type="ECO:0000259" key="12">
    <source>
        <dbReference type="SMART" id="SM00458"/>
    </source>
</evidence>
<comment type="subcellular location">
    <subcellularLocation>
        <location evidence="1">Golgi apparatus membrane</location>
        <topology evidence="1">Single-pass type II membrane protein</topology>
    </subcellularLocation>
</comment>
<dbReference type="InterPro" id="IPR001173">
    <property type="entry name" value="Glyco_trans_2-like"/>
</dbReference>
<dbReference type="GO" id="GO:0030246">
    <property type="term" value="F:carbohydrate binding"/>
    <property type="evidence" value="ECO:0007669"/>
    <property type="project" value="UniProtKB-KW"/>
</dbReference>
<proteinExistence type="inferred from homology"/>
<evidence type="ECO:0000256" key="6">
    <source>
        <dbReference type="ARBA" id="ARBA00022968"/>
    </source>
</evidence>
<dbReference type="GO" id="GO:0000139">
    <property type="term" value="C:Golgi membrane"/>
    <property type="evidence" value="ECO:0007669"/>
    <property type="project" value="UniProtKB-SubCell"/>
</dbReference>
<dbReference type="InterPro" id="IPR035992">
    <property type="entry name" value="Ricin_B-like_lectins"/>
</dbReference>
<dbReference type="InterPro" id="IPR029044">
    <property type="entry name" value="Nucleotide-diphossugar_trans"/>
</dbReference>
<reference evidence="13" key="1">
    <citation type="submission" date="2021-02" db="EMBL/GenBank/DDBJ databases">
        <authorList>
            <person name="Nowell W R."/>
        </authorList>
    </citation>
    <scope>NUCLEOTIDE SEQUENCE</scope>
</reference>
<dbReference type="InterPro" id="IPR027791">
    <property type="entry name" value="Galactosyl_T_C"/>
</dbReference>
<keyword evidence="10" id="KW-1015">Disulfide bond</keyword>
<comment type="similarity">
    <text evidence="2">Belongs to the glycosyltransferase 2 family. GalNAc-T subfamily.</text>
</comment>
<keyword evidence="8" id="KW-0333">Golgi apparatus</keyword>
<dbReference type="Gene3D" id="2.80.10.50">
    <property type="match status" value="1"/>
</dbReference>
<evidence type="ECO:0000256" key="4">
    <source>
        <dbReference type="ARBA" id="ARBA00022692"/>
    </source>
</evidence>
<dbReference type="Gene3D" id="3.40.50.1820">
    <property type="entry name" value="alpha/beta hydrolase"/>
    <property type="match status" value="1"/>
</dbReference>
<dbReference type="SMART" id="SM00458">
    <property type="entry name" value="RICIN"/>
    <property type="match status" value="1"/>
</dbReference>
<evidence type="ECO:0000256" key="11">
    <source>
        <dbReference type="SAM" id="Phobius"/>
    </source>
</evidence>
<evidence type="ECO:0000256" key="8">
    <source>
        <dbReference type="ARBA" id="ARBA00023034"/>
    </source>
</evidence>
<dbReference type="InterPro" id="IPR045885">
    <property type="entry name" value="GalNAc-T"/>
</dbReference>